<feature type="compositionally biased region" description="Pro residues" evidence="2">
    <location>
        <begin position="31"/>
        <end position="68"/>
    </location>
</feature>
<feature type="region of interest" description="Disordered" evidence="2">
    <location>
        <begin position="28"/>
        <end position="119"/>
    </location>
</feature>
<keyword evidence="4" id="KW-1185">Reference proteome</keyword>
<dbReference type="EMBL" id="FOIJ01000018">
    <property type="protein sequence ID" value="SEU34048.1"/>
    <property type="molecule type" value="Genomic_DNA"/>
</dbReference>
<sequence length="187" mass="19840">MAPPRKQARRIAGALGGAAILLAAVFILLPGSPPPPPDAVPPAAPAPPPPAAPAARASPPPAKAPTAPPVTAEHASHPHATVVPLGPEDEVPELESSNPLPQENDPIEPEKPQTARWRLGKTERITALLERDVRRLEHERDEAGARGDAGERQRLDILIRREQARLTGLREEIEKLAAQAASEPPEP</sequence>
<gene>
    <name evidence="3" type="ORF">SAMN05443639_11869</name>
</gene>
<evidence type="ECO:0000313" key="4">
    <source>
        <dbReference type="Proteomes" id="UP000199181"/>
    </source>
</evidence>
<evidence type="ECO:0000256" key="1">
    <source>
        <dbReference type="SAM" id="Coils"/>
    </source>
</evidence>
<proteinExistence type="predicted"/>
<accession>A0A1I0L572</accession>
<reference evidence="4" key="1">
    <citation type="submission" date="2016-10" db="EMBL/GenBank/DDBJ databases">
        <authorList>
            <person name="Varghese N."/>
            <person name="Submissions S."/>
        </authorList>
    </citation>
    <scope>NUCLEOTIDE SEQUENCE [LARGE SCALE GENOMIC DNA]</scope>
    <source>
        <strain evidence="4">DSM 16858</strain>
    </source>
</reference>
<protein>
    <submittedName>
        <fullName evidence="3">Uncharacterized protein</fullName>
    </submittedName>
</protein>
<evidence type="ECO:0000313" key="3">
    <source>
        <dbReference type="EMBL" id="SEU34048.1"/>
    </source>
</evidence>
<evidence type="ECO:0000256" key="2">
    <source>
        <dbReference type="SAM" id="MobiDB-lite"/>
    </source>
</evidence>
<feature type="coiled-coil region" evidence="1">
    <location>
        <begin position="126"/>
        <end position="179"/>
    </location>
</feature>
<organism evidence="3 4">
    <name type="scientific">Stigmatella erecta</name>
    <dbReference type="NCBI Taxonomy" id="83460"/>
    <lineage>
        <taxon>Bacteria</taxon>
        <taxon>Pseudomonadati</taxon>
        <taxon>Myxococcota</taxon>
        <taxon>Myxococcia</taxon>
        <taxon>Myxococcales</taxon>
        <taxon>Cystobacterineae</taxon>
        <taxon>Archangiaceae</taxon>
        <taxon>Stigmatella</taxon>
    </lineage>
</organism>
<name>A0A1I0L572_9BACT</name>
<dbReference type="Proteomes" id="UP000199181">
    <property type="component" value="Unassembled WGS sequence"/>
</dbReference>
<dbReference type="AlphaFoldDB" id="A0A1I0L572"/>
<keyword evidence="1" id="KW-0175">Coiled coil</keyword>